<dbReference type="AlphaFoldDB" id="A0A087A0H1"/>
<feature type="region of interest" description="Disordered" evidence="8">
    <location>
        <begin position="1"/>
        <end position="37"/>
    </location>
</feature>
<dbReference type="PRINTS" id="PR00727">
    <property type="entry name" value="LEADERPTASE"/>
</dbReference>
<dbReference type="InterPro" id="IPR036286">
    <property type="entry name" value="LexA/Signal_pep-like_sf"/>
</dbReference>
<feature type="active site" evidence="6">
    <location>
        <position position="74"/>
    </location>
</feature>
<dbReference type="GO" id="GO:0005886">
    <property type="term" value="C:plasma membrane"/>
    <property type="evidence" value="ECO:0007669"/>
    <property type="project" value="UniProtKB-SubCell"/>
</dbReference>
<keyword evidence="11" id="KW-1185">Reference proteome</keyword>
<evidence type="ECO:0000313" key="11">
    <source>
        <dbReference type="Proteomes" id="UP000029108"/>
    </source>
</evidence>
<comment type="catalytic activity">
    <reaction evidence="1 7">
        <text>Cleavage of hydrophobic, N-terminal signal or leader sequences from secreted and periplasmic proteins.</text>
        <dbReference type="EC" id="3.4.21.89"/>
    </reaction>
</comment>
<comment type="subcellular location">
    <subcellularLocation>
        <location evidence="2">Cell membrane</location>
        <topology evidence="2">Single-pass type II membrane protein</topology>
    </subcellularLocation>
    <subcellularLocation>
        <location evidence="7">Membrane</location>
        <topology evidence="7">Single-pass type II membrane protein</topology>
    </subcellularLocation>
</comment>
<gene>
    <name evidence="10" type="ORF">BBIA_0569</name>
</gene>
<dbReference type="CDD" id="cd06530">
    <property type="entry name" value="S26_SPase_I"/>
    <property type="match status" value="1"/>
</dbReference>
<keyword evidence="7" id="KW-0812">Transmembrane</keyword>
<dbReference type="eggNOG" id="COG0681">
    <property type="taxonomic scope" value="Bacteria"/>
</dbReference>
<evidence type="ECO:0000256" key="8">
    <source>
        <dbReference type="SAM" id="MobiDB-lite"/>
    </source>
</evidence>
<reference evidence="10 11" key="1">
    <citation type="submission" date="2014-03" db="EMBL/GenBank/DDBJ databases">
        <title>Genomics of Bifidobacteria.</title>
        <authorList>
            <person name="Ventura M."/>
            <person name="Milani C."/>
            <person name="Lugli G.A."/>
        </authorList>
    </citation>
    <scope>NUCLEOTIDE SEQUENCE [LARGE SCALE GENOMIC DNA]</scope>
    <source>
        <strain evidence="10 11">DSM 23969</strain>
    </source>
</reference>
<evidence type="ECO:0000256" key="1">
    <source>
        <dbReference type="ARBA" id="ARBA00000677"/>
    </source>
</evidence>
<feature type="transmembrane region" description="Helical" evidence="7">
    <location>
        <begin position="46"/>
        <end position="70"/>
    </location>
</feature>
<dbReference type="STRING" id="1437608.GCA_000771645_00551"/>
<keyword evidence="7" id="KW-0472">Membrane</keyword>
<name>A0A087A0H1_9BIFI</name>
<evidence type="ECO:0000256" key="3">
    <source>
        <dbReference type="ARBA" id="ARBA00009370"/>
    </source>
</evidence>
<dbReference type="InterPro" id="IPR000223">
    <property type="entry name" value="Pept_S26A_signal_pept_1"/>
</dbReference>
<dbReference type="PANTHER" id="PTHR43390">
    <property type="entry name" value="SIGNAL PEPTIDASE I"/>
    <property type="match status" value="1"/>
</dbReference>
<dbReference type="GO" id="GO:0009003">
    <property type="term" value="F:signal peptidase activity"/>
    <property type="evidence" value="ECO:0007669"/>
    <property type="project" value="UniProtKB-EC"/>
</dbReference>
<dbReference type="InterPro" id="IPR019533">
    <property type="entry name" value="Peptidase_S26"/>
</dbReference>
<evidence type="ECO:0000256" key="6">
    <source>
        <dbReference type="PIRSR" id="PIRSR600223-1"/>
    </source>
</evidence>
<proteinExistence type="inferred from homology"/>
<keyword evidence="7" id="KW-0645">Protease</keyword>
<evidence type="ECO:0000259" key="9">
    <source>
        <dbReference type="Pfam" id="PF10502"/>
    </source>
</evidence>
<evidence type="ECO:0000256" key="5">
    <source>
        <dbReference type="ARBA" id="ARBA00022801"/>
    </source>
</evidence>
<comment type="caution">
    <text evidence="10">The sequence shown here is derived from an EMBL/GenBank/DDBJ whole genome shotgun (WGS) entry which is preliminary data.</text>
</comment>
<dbReference type="NCBIfam" id="TIGR02227">
    <property type="entry name" value="sigpep_I_bact"/>
    <property type="match status" value="1"/>
</dbReference>
<dbReference type="Proteomes" id="UP000029108">
    <property type="component" value="Unassembled WGS sequence"/>
</dbReference>
<evidence type="ECO:0000313" key="10">
    <source>
        <dbReference type="EMBL" id="KFI52271.1"/>
    </source>
</evidence>
<organism evidence="10 11">
    <name type="scientific">Bifidobacterium biavatii DSM 23969</name>
    <dbReference type="NCBI Taxonomy" id="1437608"/>
    <lineage>
        <taxon>Bacteria</taxon>
        <taxon>Bacillati</taxon>
        <taxon>Actinomycetota</taxon>
        <taxon>Actinomycetes</taxon>
        <taxon>Bifidobacteriales</taxon>
        <taxon>Bifidobacteriaceae</taxon>
        <taxon>Bifidobacterium</taxon>
    </lineage>
</organism>
<sequence length="234" mass="25219">MAETGLRDMTHAENVANGERKPDADRKGRNDKNDRNDGGKESLLELIPWIVVPIVVFALIRVFLIGLYVIPSGSMLDTIQLKDRVAAVKVIKPQRGDIVVFRDPDHWLASGEGNDLIKRVIGLPGDTVSCAGNGAPVEVNGKAIDESAYLRSGVNPSDEAFSVTVQDGMMWVMGDNRSGSADSRAHQSDAHGGQVPLSDVQGVAVFTFWPVGRMHVLDSHHEVFANVPDAGTSN</sequence>
<keyword evidence="5 7" id="KW-0378">Hydrolase</keyword>
<evidence type="ECO:0000256" key="4">
    <source>
        <dbReference type="ARBA" id="ARBA00013208"/>
    </source>
</evidence>
<dbReference type="GO" id="GO:0006465">
    <property type="term" value="P:signal peptide processing"/>
    <property type="evidence" value="ECO:0007669"/>
    <property type="project" value="InterPro"/>
</dbReference>
<dbReference type="Pfam" id="PF10502">
    <property type="entry name" value="Peptidase_S26"/>
    <property type="match status" value="1"/>
</dbReference>
<feature type="domain" description="Peptidase S26" evidence="9">
    <location>
        <begin position="44"/>
        <end position="209"/>
    </location>
</feature>
<feature type="region of interest" description="Disordered" evidence="8">
    <location>
        <begin position="175"/>
        <end position="194"/>
    </location>
</feature>
<evidence type="ECO:0000256" key="2">
    <source>
        <dbReference type="ARBA" id="ARBA00004401"/>
    </source>
</evidence>
<dbReference type="SUPFAM" id="SSF51306">
    <property type="entry name" value="LexA/Signal peptidase"/>
    <property type="match status" value="1"/>
</dbReference>
<feature type="compositionally biased region" description="Basic and acidic residues" evidence="8">
    <location>
        <begin position="1"/>
        <end position="11"/>
    </location>
</feature>
<dbReference type="Gene3D" id="2.10.109.10">
    <property type="entry name" value="Umud Fragment, subunit A"/>
    <property type="match status" value="1"/>
</dbReference>
<comment type="similarity">
    <text evidence="3 7">Belongs to the peptidase S26 family.</text>
</comment>
<feature type="compositionally biased region" description="Basic and acidic residues" evidence="8">
    <location>
        <begin position="18"/>
        <end position="37"/>
    </location>
</feature>
<dbReference type="EC" id="3.4.21.89" evidence="4 7"/>
<accession>A0A087A0H1</accession>
<dbReference type="PANTHER" id="PTHR43390:SF1">
    <property type="entry name" value="CHLOROPLAST PROCESSING PEPTIDASE"/>
    <property type="match status" value="1"/>
</dbReference>
<dbReference type="InterPro" id="IPR019758">
    <property type="entry name" value="Pept_S26A_signal_pept_1_CS"/>
</dbReference>
<feature type="active site" evidence="6">
    <location>
        <position position="118"/>
    </location>
</feature>
<keyword evidence="7" id="KW-1133">Transmembrane helix</keyword>
<protein>
    <recommendedName>
        <fullName evidence="4 7">Signal peptidase I</fullName>
        <ecNumber evidence="4 7">3.4.21.89</ecNumber>
    </recommendedName>
</protein>
<evidence type="ECO:0000256" key="7">
    <source>
        <dbReference type="RuleBase" id="RU362042"/>
    </source>
</evidence>
<dbReference type="EMBL" id="JGYN01000006">
    <property type="protein sequence ID" value="KFI52271.1"/>
    <property type="molecule type" value="Genomic_DNA"/>
</dbReference>
<dbReference type="GO" id="GO:0004252">
    <property type="term" value="F:serine-type endopeptidase activity"/>
    <property type="evidence" value="ECO:0007669"/>
    <property type="project" value="InterPro"/>
</dbReference>
<dbReference type="PROSITE" id="PS00761">
    <property type="entry name" value="SPASE_I_3"/>
    <property type="match status" value="1"/>
</dbReference>